<dbReference type="PANTHER" id="PTHR33546:SF1">
    <property type="entry name" value="LARGE, MULTIFUNCTIONAL SECRETED PROTEIN"/>
    <property type="match status" value="1"/>
</dbReference>
<dbReference type="PANTHER" id="PTHR33546">
    <property type="entry name" value="LARGE, MULTIFUNCTIONAL SECRETED PROTEIN-RELATED"/>
    <property type="match status" value="1"/>
</dbReference>
<dbReference type="SUPFAM" id="SSF46626">
    <property type="entry name" value="Cytochrome c"/>
    <property type="match status" value="1"/>
</dbReference>
<dbReference type="NCBIfam" id="TIGR02603">
    <property type="entry name" value="CxxCH_TIGR02603"/>
    <property type="match status" value="1"/>
</dbReference>
<gene>
    <name evidence="7" type="ORF">WKV53_28365</name>
</gene>
<keyword evidence="2 4" id="KW-0479">Metal-binding</keyword>
<feature type="domain" description="Cytochrome c" evidence="6">
    <location>
        <begin position="968"/>
        <end position="1103"/>
    </location>
</feature>
<evidence type="ECO:0000313" key="7">
    <source>
        <dbReference type="EMBL" id="MEK7954464.1"/>
    </source>
</evidence>
<dbReference type="Gene3D" id="1.25.10.10">
    <property type="entry name" value="Leucine-rich Repeat Variant"/>
    <property type="match status" value="2"/>
</dbReference>
<dbReference type="PROSITE" id="PS00018">
    <property type="entry name" value="EF_HAND_1"/>
    <property type="match status" value="1"/>
</dbReference>
<feature type="signal peptide" evidence="5">
    <location>
        <begin position="1"/>
        <end position="17"/>
    </location>
</feature>
<evidence type="ECO:0000256" key="2">
    <source>
        <dbReference type="ARBA" id="ARBA00022723"/>
    </source>
</evidence>
<organism evidence="7 8">
    <name type="scientific">Luteolibacter soli</name>
    <dbReference type="NCBI Taxonomy" id="3135280"/>
    <lineage>
        <taxon>Bacteria</taxon>
        <taxon>Pseudomonadati</taxon>
        <taxon>Verrucomicrobiota</taxon>
        <taxon>Verrucomicrobiia</taxon>
        <taxon>Verrucomicrobiales</taxon>
        <taxon>Verrucomicrobiaceae</taxon>
        <taxon>Luteolibacter</taxon>
    </lineage>
</organism>
<dbReference type="InterPro" id="IPR011989">
    <property type="entry name" value="ARM-like"/>
</dbReference>
<protein>
    <submittedName>
        <fullName evidence="7">PVC-type heme-binding CxxCH protein</fullName>
    </submittedName>
</protein>
<dbReference type="InterPro" id="IPR011042">
    <property type="entry name" value="6-blade_b-propeller_TolB-like"/>
</dbReference>
<dbReference type="InterPro" id="IPR018247">
    <property type="entry name" value="EF_Hand_1_Ca_BS"/>
</dbReference>
<proteinExistence type="predicted"/>
<dbReference type="NCBIfam" id="TIGR02604">
    <property type="entry name" value="Piru_Ver_Nterm"/>
    <property type="match status" value="1"/>
</dbReference>
<evidence type="ECO:0000259" key="6">
    <source>
        <dbReference type="PROSITE" id="PS51007"/>
    </source>
</evidence>
<dbReference type="Pfam" id="PF00034">
    <property type="entry name" value="Cytochrom_C"/>
    <property type="match status" value="1"/>
</dbReference>
<dbReference type="Gene3D" id="2.120.10.30">
    <property type="entry name" value="TolB, C-terminal domain"/>
    <property type="match status" value="1"/>
</dbReference>
<keyword evidence="8" id="KW-1185">Reference proteome</keyword>
<dbReference type="Proteomes" id="UP001371305">
    <property type="component" value="Unassembled WGS sequence"/>
</dbReference>
<evidence type="ECO:0000256" key="4">
    <source>
        <dbReference type="PROSITE-ProRule" id="PRU00433"/>
    </source>
</evidence>
<evidence type="ECO:0000256" key="1">
    <source>
        <dbReference type="ARBA" id="ARBA00022617"/>
    </source>
</evidence>
<dbReference type="InterPro" id="IPR013427">
    <property type="entry name" value="Haem-bd_dom_put"/>
</dbReference>
<dbReference type="SUPFAM" id="SSF48371">
    <property type="entry name" value="ARM repeat"/>
    <property type="match status" value="1"/>
</dbReference>
<dbReference type="Gene3D" id="1.10.760.10">
    <property type="entry name" value="Cytochrome c-like domain"/>
    <property type="match status" value="1"/>
</dbReference>
<dbReference type="PROSITE" id="PS51007">
    <property type="entry name" value="CYTC"/>
    <property type="match status" value="1"/>
</dbReference>
<dbReference type="EMBL" id="JBBUKT010000020">
    <property type="protein sequence ID" value="MEK7954464.1"/>
    <property type="molecule type" value="Genomic_DNA"/>
</dbReference>
<dbReference type="InterPro" id="IPR016024">
    <property type="entry name" value="ARM-type_fold"/>
</dbReference>
<dbReference type="InterPro" id="IPR036909">
    <property type="entry name" value="Cyt_c-like_dom_sf"/>
</dbReference>
<evidence type="ECO:0000313" key="8">
    <source>
        <dbReference type="Proteomes" id="UP001371305"/>
    </source>
</evidence>
<evidence type="ECO:0000256" key="5">
    <source>
        <dbReference type="SAM" id="SignalP"/>
    </source>
</evidence>
<keyword evidence="5" id="KW-0732">Signal</keyword>
<dbReference type="InterPro" id="IPR011041">
    <property type="entry name" value="Quinoprot_gluc/sorb_DH_b-prop"/>
</dbReference>
<keyword evidence="1 4" id="KW-0349">Heme</keyword>
<dbReference type="SUPFAM" id="SSF50952">
    <property type="entry name" value="Soluble quinoprotein glucose dehydrogenase"/>
    <property type="match status" value="1"/>
</dbReference>
<comment type="caution">
    <text evidence="7">The sequence shown here is derived from an EMBL/GenBank/DDBJ whole genome shotgun (WGS) entry which is preliminary data.</text>
</comment>
<reference evidence="7 8" key="1">
    <citation type="submission" date="2024-04" db="EMBL/GenBank/DDBJ databases">
        <title>Luteolibacter sp. isolated from soil.</title>
        <authorList>
            <person name="An J."/>
        </authorList>
    </citation>
    <scope>NUCLEOTIDE SEQUENCE [LARGE SCALE GENOMIC DNA]</scope>
    <source>
        <strain evidence="7 8">Y139</strain>
    </source>
</reference>
<dbReference type="InterPro" id="IPR013428">
    <property type="entry name" value="Membrane-bound_put_N"/>
</dbReference>
<name>A0ABU9B359_9BACT</name>
<evidence type="ECO:0000256" key="3">
    <source>
        <dbReference type="ARBA" id="ARBA00023004"/>
    </source>
</evidence>
<feature type="chain" id="PRO_5045452651" evidence="5">
    <location>
        <begin position="18"/>
        <end position="1103"/>
    </location>
</feature>
<dbReference type="InterPro" id="IPR009056">
    <property type="entry name" value="Cyt_c-like_dom"/>
</dbReference>
<dbReference type="RefSeq" id="WP_341408235.1">
    <property type="nucleotide sequence ID" value="NZ_JBBUKT010000020.1"/>
</dbReference>
<accession>A0ABU9B359</accession>
<keyword evidence="3 4" id="KW-0408">Iron</keyword>
<sequence>MKAACLSVLPLVAPLLAAPESYPCQNGLVRSLVAREPMFMNPVAVSVDTDGSIYVTETTRRKQADLDIREVMWWVTDDLSHTTVEQKRDFFHKNVTPERFKNHPSLKDHNHDGTIDWKDLTVHSEKIHRLVDTNGDGVADQHTIFAEGFNTEVTGIAGGVLAHRGDVYATIIPDLWKLRDTNGDGKADARKSLVTGFGVHINYAGHDMHGLTLGPDGKIYWTVGDKGTSVESEGRHWIYPHEGAVLRCNPDGTGFEVFAHGLRNVQQVAFDDYGYLFGVDNDSDQKGEKERLVYIPEGSDSGWRCYYQYRGGKYNPWMDERIAFPDGKDRPASILPPIQLYLDGPSGFSYNPGTALNERYRGHFFLTQFPAGKINAFQLEPDGASFKMKDDHLMASGTPFVGCNFGPDGALYVADWQGGYPLKEKGAVWKIDDPKEAGSAMRKEVAAMLKEGPSKIADEELIKRLGHVDQRIRLDAQWELASRKKWDALKEVAASSEAPQLARIHALWGLSQGKQFDPGLLRRLGTEKDPELRAQAAKWAGEAAKTLPLEFNRFFTDASARVRFQAVMAVGKTGDMSQAESVAAVLAENDNKDPYLRHAGSFALRKVATSEAVAKIGTNPSPAVRLAFVIAMRASLQEAIASIAVDKPEEKLTPGTIATITAAGNALNLMLTDKDSAVASEAAWVLHDCRPQGAINPTLASVLEKNPSVSEPALRRSIAANRRMGTPHDLEVLANFAANPARPLASRLVALEALASVKSSEPLDPVDGRYAPLTALTISKDVAAKLESILSPLANDPKLSKAAGSALDALGAKQDSSVLTKEALDPSLDATGRLTALQHLKDGGDAKWADTASALLKESSPALRTGAAALLGDTAPGPVMSYIKQTGLKSSDLAERQGAIRLLASLPDSKPVLDGLLSELTAGKLDTAVQLDVIESASSLQLDSLHEAQAALAAKGALGKWSFALAGGNAAAGKKVFEENLSANCTACHRIEAEGSNVGPPLTKVGAKGREYLLESLVTPQAKVASGYGMMTATKKDGTTLAGAFVEEKDAKLILAQADGSKLEVPLTDIASKTAPVSVMPPMEAILKPAELRDLVEFLSTLK</sequence>
<dbReference type="Pfam" id="PF23500">
    <property type="entry name" value="DUF7133"/>
    <property type="match status" value="1"/>
</dbReference>
<dbReference type="InterPro" id="IPR055557">
    <property type="entry name" value="DUF7133"/>
</dbReference>